<comment type="catalytic activity">
    <reaction evidence="1">
        <text>ATP + protein L-histidine = ADP + protein N-phospho-L-histidine.</text>
        <dbReference type="EC" id="2.7.13.3"/>
    </reaction>
</comment>
<keyword evidence="3" id="KW-0597">Phosphoprotein</keyword>
<keyword evidence="12" id="KW-1185">Reference proteome</keyword>
<evidence type="ECO:0000313" key="11">
    <source>
        <dbReference type="EMBL" id="GGB01964.1"/>
    </source>
</evidence>
<keyword evidence="6" id="KW-0418">Kinase</keyword>
<dbReference type="Gene3D" id="3.30.450.20">
    <property type="entry name" value="PAS domain"/>
    <property type="match status" value="1"/>
</dbReference>
<feature type="signal peptide" evidence="9">
    <location>
        <begin position="1"/>
        <end position="20"/>
    </location>
</feature>
<dbReference type="PANTHER" id="PTHR41523">
    <property type="entry name" value="TWO-COMPONENT SYSTEM SENSOR PROTEIN"/>
    <property type="match status" value="1"/>
</dbReference>
<organism evidence="11 12">
    <name type="scientific">Puia dinghuensis</name>
    <dbReference type="NCBI Taxonomy" id="1792502"/>
    <lineage>
        <taxon>Bacteria</taxon>
        <taxon>Pseudomonadati</taxon>
        <taxon>Bacteroidota</taxon>
        <taxon>Chitinophagia</taxon>
        <taxon>Chitinophagales</taxon>
        <taxon>Chitinophagaceae</taxon>
        <taxon>Puia</taxon>
    </lineage>
</organism>
<dbReference type="EMBL" id="BMJC01000003">
    <property type="protein sequence ID" value="GGB01964.1"/>
    <property type="molecule type" value="Genomic_DNA"/>
</dbReference>
<keyword evidence="8" id="KW-1133">Transmembrane helix</keyword>
<evidence type="ECO:0000256" key="2">
    <source>
        <dbReference type="ARBA" id="ARBA00012438"/>
    </source>
</evidence>
<evidence type="ECO:0000256" key="6">
    <source>
        <dbReference type="ARBA" id="ARBA00022777"/>
    </source>
</evidence>
<dbReference type="AlphaFoldDB" id="A0A8J2UDC5"/>
<reference evidence="11" key="2">
    <citation type="submission" date="2020-09" db="EMBL/GenBank/DDBJ databases">
        <authorList>
            <person name="Sun Q."/>
            <person name="Zhou Y."/>
        </authorList>
    </citation>
    <scope>NUCLEOTIDE SEQUENCE</scope>
    <source>
        <strain evidence="11">CGMCC 1.15448</strain>
    </source>
</reference>
<dbReference type="PROSITE" id="PS50109">
    <property type="entry name" value="HIS_KIN"/>
    <property type="match status" value="1"/>
</dbReference>
<accession>A0A8J2UDC5</accession>
<evidence type="ECO:0000256" key="4">
    <source>
        <dbReference type="ARBA" id="ARBA00022679"/>
    </source>
</evidence>
<dbReference type="SMART" id="SM00387">
    <property type="entry name" value="HATPase_c"/>
    <property type="match status" value="1"/>
</dbReference>
<comment type="caution">
    <text evidence="11">The sequence shown here is derived from an EMBL/GenBank/DDBJ whole genome shotgun (WGS) entry which is preliminary data.</text>
</comment>
<dbReference type="InterPro" id="IPR011990">
    <property type="entry name" value="TPR-like_helical_dom_sf"/>
</dbReference>
<dbReference type="SUPFAM" id="SSF55874">
    <property type="entry name" value="ATPase domain of HSP90 chaperone/DNA topoisomerase II/histidine kinase"/>
    <property type="match status" value="1"/>
</dbReference>
<dbReference type="Gene3D" id="1.25.40.10">
    <property type="entry name" value="Tetratricopeptide repeat domain"/>
    <property type="match status" value="1"/>
</dbReference>
<keyword evidence="5" id="KW-0547">Nucleotide-binding</keyword>
<dbReference type="InterPro" id="IPR005467">
    <property type="entry name" value="His_kinase_dom"/>
</dbReference>
<protein>
    <recommendedName>
        <fullName evidence="2">histidine kinase</fullName>
        <ecNumber evidence="2">2.7.13.3</ecNumber>
    </recommendedName>
</protein>
<dbReference type="InterPro" id="IPR019734">
    <property type="entry name" value="TPR_rpt"/>
</dbReference>
<dbReference type="Proteomes" id="UP000607559">
    <property type="component" value="Unassembled WGS sequence"/>
</dbReference>
<feature type="transmembrane region" description="Helical" evidence="8">
    <location>
        <begin position="491"/>
        <end position="512"/>
    </location>
</feature>
<feature type="domain" description="Histidine kinase" evidence="10">
    <location>
        <begin position="551"/>
        <end position="744"/>
    </location>
</feature>
<dbReference type="GO" id="GO:0004673">
    <property type="term" value="F:protein histidine kinase activity"/>
    <property type="evidence" value="ECO:0007669"/>
    <property type="project" value="UniProtKB-EC"/>
</dbReference>
<dbReference type="SMART" id="SM00028">
    <property type="entry name" value="TPR"/>
    <property type="match status" value="4"/>
</dbReference>
<keyword evidence="8" id="KW-0812">Transmembrane</keyword>
<keyword evidence="8" id="KW-0472">Membrane</keyword>
<keyword evidence="4" id="KW-0808">Transferase</keyword>
<evidence type="ECO:0000256" key="7">
    <source>
        <dbReference type="ARBA" id="ARBA00022840"/>
    </source>
</evidence>
<dbReference type="InterPro" id="IPR011495">
    <property type="entry name" value="Sig_transdc_His_kin_sub2_dim/P"/>
</dbReference>
<dbReference type="GO" id="GO:0005524">
    <property type="term" value="F:ATP binding"/>
    <property type="evidence" value="ECO:0007669"/>
    <property type="project" value="UniProtKB-KW"/>
</dbReference>
<dbReference type="Gene3D" id="3.30.565.10">
    <property type="entry name" value="Histidine kinase-like ATPase, C-terminal domain"/>
    <property type="match status" value="1"/>
</dbReference>
<gene>
    <name evidence="11" type="ORF">GCM10011511_26500</name>
</gene>
<evidence type="ECO:0000259" key="10">
    <source>
        <dbReference type="PROSITE" id="PS50109"/>
    </source>
</evidence>
<evidence type="ECO:0000256" key="3">
    <source>
        <dbReference type="ARBA" id="ARBA00022553"/>
    </source>
</evidence>
<keyword evidence="7" id="KW-0067">ATP-binding</keyword>
<dbReference type="EC" id="2.7.13.3" evidence="2"/>
<dbReference type="PANTHER" id="PTHR41523:SF8">
    <property type="entry name" value="ETHYLENE RESPONSE SENSOR PROTEIN"/>
    <property type="match status" value="1"/>
</dbReference>
<sequence length="751" mass="84705">MVIRLPILSILLTAATLVPAAAQVRLGRPMDEIRQQLKNAPTDTKRPELLLDLGLGYVLKPGEYANDLDSALLLVKQAEKINESLGNRKIEARAYFVYANAFREGGKIDSGRRYIGKALELYKTLDDPEDMGFAWFEMANYYSDASEGISHKRDCFDEAMPLFRAAGDKENEAFALKNMGDCNMVMENDTLAAKQLLSALVIYRSIGYKDLQGVYDLLGQASSWMGDYADAVKYGLEALRTAENRHDTSLQLCTIYNRLGVAYTNWGGLDQAIVYWKMAMDIAVKYKDLPAMRVVMQNLCAGLSRQGQWEEAIRYERLTQAAIKGPGDRLDSSYLALAYLDTYTRARQFDKAKIYADELMSLLKAHPDAARASDLAYAVLFRYYMAIRRYPEAKENALTYLSMELANNQKKKKARAYEMMSGVDSALGNYQAAFSDYKNYKKITDSMLNETTSFQFAEQQVGYNTEQKDKDILLLKQQQEIEQARLTQTRILNRVGGIGVVVLGLLLVLLYNRYLVKQRLNRELEIRQQLICEKSNALESLLKEKEWLVREIHHRVKNNLQVVMSLLNSQSAYLTDERALSAIRESQNRVQAISLLHQKLYQSENLSVIDMPSYVKEVTEYLAENLDARHRVDFEVAVAPLSLDISQAVPLGLIINEAITNSIKYAFPNGNKGHIRVSMETAGDGHMLVTIHDNGIGLPEGYDGLHSPSLGMSLMKGLSKQLDGEFSLVNHEGLTIRVRFSPANIDHNGKE</sequence>
<dbReference type="InterPro" id="IPR036890">
    <property type="entry name" value="HATPase_C_sf"/>
</dbReference>
<evidence type="ECO:0000256" key="8">
    <source>
        <dbReference type="SAM" id="Phobius"/>
    </source>
</evidence>
<name>A0A8J2UDC5_9BACT</name>
<proteinExistence type="predicted"/>
<dbReference type="Pfam" id="PF07568">
    <property type="entry name" value="HisKA_2"/>
    <property type="match status" value="1"/>
</dbReference>
<feature type="chain" id="PRO_5035278179" description="histidine kinase" evidence="9">
    <location>
        <begin position="21"/>
        <end position="751"/>
    </location>
</feature>
<dbReference type="InterPro" id="IPR003594">
    <property type="entry name" value="HATPase_dom"/>
</dbReference>
<evidence type="ECO:0000256" key="1">
    <source>
        <dbReference type="ARBA" id="ARBA00000085"/>
    </source>
</evidence>
<reference evidence="11" key="1">
    <citation type="journal article" date="2014" name="Int. J. Syst. Evol. Microbiol.">
        <title>Complete genome sequence of Corynebacterium casei LMG S-19264T (=DSM 44701T), isolated from a smear-ripened cheese.</title>
        <authorList>
            <consortium name="US DOE Joint Genome Institute (JGI-PGF)"/>
            <person name="Walter F."/>
            <person name="Albersmeier A."/>
            <person name="Kalinowski J."/>
            <person name="Ruckert C."/>
        </authorList>
    </citation>
    <scope>NUCLEOTIDE SEQUENCE</scope>
    <source>
        <strain evidence="11">CGMCC 1.15448</strain>
    </source>
</reference>
<keyword evidence="9" id="KW-0732">Signal</keyword>
<evidence type="ECO:0000256" key="5">
    <source>
        <dbReference type="ARBA" id="ARBA00022741"/>
    </source>
</evidence>
<dbReference type="RefSeq" id="WP_188932384.1">
    <property type="nucleotide sequence ID" value="NZ_BMJC01000003.1"/>
</dbReference>
<evidence type="ECO:0000256" key="9">
    <source>
        <dbReference type="SAM" id="SignalP"/>
    </source>
</evidence>
<dbReference type="Pfam" id="PF02518">
    <property type="entry name" value="HATPase_c"/>
    <property type="match status" value="1"/>
</dbReference>
<evidence type="ECO:0000313" key="12">
    <source>
        <dbReference type="Proteomes" id="UP000607559"/>
    </source>
</evidence>
<dbReference type="SUPFAM" id="SSF48452">
    <property type="entry name" value="TPR-like"/>
    <property type="match status" value="2"/>
</dbReference>